<accession>A0A395JPS9</accession>
<comment type="caution">
    <text evidence="5">The sequence shown here is derived from an EMBL/GenBank/DDBJ whole genome shotgun (WGS) entry which is preliminary data.</text>
</comment>
<name>A0A395JPS9_9GAMM</name>
<dbReference type="PANTHER" id="PTHR44858">
    <property type="entry name" value="TETRATRICOPEPTIDE REPEAT PROTEIN 6"/>
    <property type="match status" value="1"/>
</dbReference>
<proteinExistence type="predicted"/>
<dbReference type="InterPro" id="IPR019734">
    <property type="entry name" value="TPR_rpt"/>
</dbReference>
<dbReference type="Gene3D" id="3.40.50.2000">
    <property type="entry name" value="Glycogen Phosphorylase B"/>
    <property type="match status" value="1"/>
</dbReference>
<dbReference type="SUPFAM" id="SSF48452">
    <property type="entry name" value="TPR-like"/>
    <property type="match status" value="1"/>
</dbReference>
<evidence type="ECO:0000256" key="1">
    <source>
        <dbReference type="ARBA" id="ARBA00022737"/>
    </source>
</evidence>
<keyword evidence="2 3" id="KW-0802">TPR repeat</keyword>
<keyword evidence="6" id="KW-1185">Reference proteome</keyword>
<feature type="repeat" description="TPR" evidence="3">
    <location>
        <begin position="386"/>
        <end position="419"/>
    </location>
</feature>
<evidence type="ECO:0000313" key="5">
    <source>
        <dbReference type="EMBL" id="RBP51574.1"/>
    </source>
</evidence>
<dbReference type="OrthoDB" id="238183at2"/>
<dbReference type="Pfam" id="PF16261">
    <property type="entry name" value="DUF4915"/>
    <property type="match status" value="1"/>
</dbReference>
<feature type="domain" description="Conserved hypothetical protein CHP03032" evidence="4">
    <location>
        <begin position="12"/>
        <end position="323"/>
    </location>
</feature>
<evidence type="ECO:0000259" key="4">
    <source>
        <dbReference type="Pfam" id="PF16261"/>
    </source>
</evidence>
<dbReference type="Pfam" id="PF14559">
    <property type="entry name" value="TPR_19"/>
    <property type="match status" value="1"/>
</dbReference>
<evidence type="ECO:0000313" key="6">
    <source>
        <dbReference type="Proteomes" id="UP000253083"/>
    </source>
</evidence>
<dbReference type="AlphaFoldDB" id="A0A395JPS9"/>
<dbReference type="EMBL" id="QNRT01000002">
    <property type="protein sequence ID" value="RBP51574.1"/>
    <property type="molecule type" value="Genomic_DNA"/>
</dbReference>
<dbReference type="Gene3D" id="1.25.40.10">
    <property type="entry name" value="Tetratricopeptide repeat domain"/>
    <property type="match status" value="1"/>
</dbReference>
<dbReference type="RefSeq" id="WP_113954332.1">
    <property type="nucleotide sequence ID" value="NZ_QNRT01000002.1"/>
</dbReference>
<sequence>MADALHSQHTTTFPELLNQAQASLVVSTYQAGKLILLRANDSALNTHFVALPKPMGVAFSNGRLSVGAGAQVIDYFNMANVGPKVEPINTHDSAFLPRRTHVTGDIDIHEMGFDSDNTLWIVNTKMSCLCTLDINHSIVPRWRPPFISGYDLTDRCHLNGLAIRDGKPKYVSALGTSDKPAGWRENKAFGGMIMDIENNKMIAEGLSMPHSPRWYRNKLWVLESGAGQLVTIDENTGEKTVIAQVPGFCRGIDFIERYALIGLSEVRETAVFAGLPLTEREQDRKCGVWIVDIETGETVGFLVFSGGVQEIFSVQLVPWRYPALLDLDDPLLHTSYSIPDEALKDFTAPDPKLVKLEQAIAHHRRRQFDEAITEYHEILKEEPENVTVLYHLGVALSDTEQWDDAIQYLEKTVNIQKNHAEAHNSLGHAWAGKLAFDKAITCYEAAIAADQTYATAHFNRGCVKLKLGDYAQGWKEYEWRWKMPTFQPFQCPQEQWHGEDISDKTILVHTEQGNGDAIQFARFLPLVRARCAKLVIVCTEPLRLLFREMECVDEVRLPGNLPGDLFDVYCPIMSLAGVLDINLENLPKSMPYLSLAKEVVVPELPNTGKPKIGIVWAGSATQQINHHRSCPIDAMMQLSNNSEFDFYSLQTPLNEADKKTLAKHHVKDLEQELISYSHTGKLIQQLDLVISVCTSVVHLTGALNVPAIVLLSPHADWRWLEDESTSTWYPSTHVLRQQQSGDWTSLMVTAAGKMKDLLIK</sequence>
<dbReference type="Proteomes" id="UP000253083">
    <property type="component" value="Unassembled WGS sequence"/>
</dbReference>
<reference evidence="5 6" key="1">
    <citation type="submission" date="2018-06" db="EMBL/GenBank/DDBJ databases">
        <title>Genomic Encyclopedia of Type Strains, Phase IV (KMG-IV): sequencing the most valuable type-strain genomes for metagenomic binning, comparative biology and taxonomic classification.</title>
        <authorList>
            <person name="Goeker M."/>
        </authorList>
    </citation>
    <scope>NUCLEOTIDE SEQUENCE [LARGE SCALE GENOMIC DNA]</scope>
    <source>
        <strain evidence="5 6">DSM 24032</strain>
    </source>
</reference>
<dbReference type="NCBIfam" id="TIGR03032">
    <property type="entry name" value="TIGR03032 family protein"/>
    <property type="match status" value="1"/>
</dbReference>
<dbReference type="PROSITE" id="PS50005">
    <property type="entry name" value="TPR"/>
    <property type="match status" value="1"/>
</dbReference>
<protein>
    <submittedName>
        <fullName evidence="5">Uncharacterized protein (TIGR03032 family)</fullName>
    </submittedName>
</protein>
<dbReference type="Pfam" id="PF13414">
    <property type="entry name" value="TPR_11"/>
    <property type="match status" value="1"/>
</dbReference>
<gene>
    <name evidence="5" type="ORF">DFR28_1021004</name>
</gene>
<dbReference type="InterPro" id="IPR011990">
    <property type="entry name" value="TPR-like_helical_dom_sf"/>
</dbReference>
<keyword evidence="1" id="KW-0677">Repeat</keyword>
<dbReference type="SUPFAM" id="SSF53756">
    <property type="entry name" value="UDP-Glycosyltransferase/glycogen phosphorylase"/>
    <property type="match status" value="1"/>
</dbReference>
<dbReference type="PANTHER" id="PTHR44858:SF1">
    <property type="entry name" value="UDP-N-ACETYLGLUCOSAMINE--PEPTIDE N-ACETYLGLUCOSAMINYLTRANSFERASE SPINDLY-RELATED"/>
    <property type="match status" value="1"/>
</dbReference>
<evidence type="ECO:0000256" key="3">
    <source>
        <dbReference type="PROSITE-ProRule" id="PRU00339"/>
    </source>
</evidence>
<dbReference type="SUPFAM" id="SSF63825">
    <property type="entry name" value="YWTD domain"/>
    <property type="match status" value="1"/>
</dbReference>
<dbReference type="InterPro" id="IPR017481">
    <property type="entry name" value="CHP03032"/>
</dbReference>
<dbReference type="InParanoid" id="A0A395JPS9"/>
<dbReference type="InterPro" id="IPR050498">
    <property type="entry name" value="Ycf3"/>
</dbReference>
<evidence type="ECO:0000256" key="2">
    <source>
        <dbReference type="ARBA" id="ARBA00022803"/>
    </source>
</evidence>
<dbReference type="SMART" id="SM00028">
    <property type="entry name" value="TPR"/>
    <property type="match status" value="3"/>
</dbReference>
<organism evidence="5 6">
    <name type="scientific">Arenicella xantha</name>
    <dbReference type="NCBI Taxonomy" id="644221"/>
    <lineage>
        <taxon>Bacteria</taxon>
        <taxon>Pseudomonadati</taxon>
        <taxon>Pseudomonadota</taxon>
        <taxon>Gammaproteobacteria</taxon>
        <taxon>Arenicellales</taxon>
        <taxon>Arenicellaceae</taxon>
        <taxon>Arenicella</taxon>
    </lineage>
</organism>